<evidence type="ECO:0000313" key="3">
    <source>
        <dbReference type="EMBL" id="VFJ46667.1"/>
    </source>
</evidence>
<gene>
    <name evidence="2" type="ORF">BECKFM1743A_GA0114220_100287</name>
    <name evidence="4" type="ORF">BECKFM1743B_GA0114221_100266</name>
    <name evidence="3" type="ORF">BECKFM1743C_GA0114222_100389</name>
</gene>
<feature type="domain" description="PIN" evidence="1">
    <location>
        <begin position="2"/>
        <end position="107"/>
    </location>
</feature>
<dbReference type="InterPro" id="IPR002850">
    <property type="entry name" value="PIN_toxin-like"/>
</dbReference>
<dbReference type="EMBL" id="CAADFA010000038">
    <property type="protein sequence ID" value="VFJ46667.1"/>
    <property type="molecule type" value="Genomic_DNA"/>
</dbReference>
<proteinExistence type="predicted"/>
<reference evidence="4" key="1">
    <citation type="submission" date="2019-02" db="EMBL/GenBank/DDBJ databases">
        <authorList>
            <person name="Gruber-Vodicka R. H."/>
            <person name="Seah K. B. B."/>
        </authorList>
    </citation>
    <scope>NUCLEOTIDE SEQUENCE</scope>
    <source>
        <strain evidence="2">BECK_BZ163</strain>
        <strain evidence="4">BECK_BZ164</strain>
        <strain evidence="3">BECK_BZ165</strain>
    </source>
</reference>
<dbReference type="InterPro" id="IPR002716">
    <property type="entry name" value="PIN_dom"/>
</dbReference>
<accession>A0A450VPX6</accession>
<dbReference type="NCBIfam" id="TIGR00305">
    <property type="entry name" value="putative toxin-antitoxin system toxin component, PIN family"/>
    <property type="match status" value="1"/>
</dbReference>
<organism evidence="4">
    <name type="scientific">Candidatus Kentrum sp. FM</name>
    <dbReference type="NCBI Taxonomy" id="2126340"/>
    <lineage>
        <taxon>Bacteria</taxon>
        <taxon>Pseudomonadati</taxon>
        <taxon>Pseudomonadota</taxon>
        <taxon>Gammaproteobacteria</taxon>
        <taxon>Candidatus Kentrum</taxon>
    </lineage>
</organism>
<dbReference type="EMBL" id="CAADFL010000026">
    <property type="protein sequence ID" value="VFK06841.1"/>
    <property type="molecule type" value="Genomic_DNA"/>
</dbReference>
<dbReference type="AlphaFoldDB" id="A0A450VPX6"/>
<protein>
    <submittedName>
        <fullName evidence="4">Putative toxin-antitoxin system toxin component, PIN family</fullName>
    </submittedName>
</protein>
<dbReference type="EMBL" id="CAADEZ010000028">
    <property type="protein sequence ID" value="VFJ45658.1"/>
    <property type="molecule type" value="Genomic_DNA"/>
</dbReference>
<dbReference type="Pfam" id="PF13470">
    <property type="entry name" value="PIN_3"/>
    <property type="match status" value="1"/>
</dbReference>
<evidence type="ECO:0000259" key="1">
    <source>
        <dbReference type="Pfam" id="PF13470"/>
    </source>
</evidence>
<dbReference type="SUPFAM" id="SSF88723">
    <property type="entry name" value="PIN domain-like"/>
    <property type="match status" value="1"/>
</dbReference>
<dbReference type="PANTHER" id="PTHR34610">
    <property type="entry name" value="SSL7007 PROTEIN"/>
    <property type="match status" value="1"/>
</dbReference>
<dbReference type="PANTHER" id="PTHR34610:SF3">
    <property type="entry name" value="SSL7007 PROTEIN"/>
    <property type="match status" value="1"/>
</dbReference>
<dbReference type="InterPro" id="IPR029060">
    <property type="entry name" value="PIN-like_dom_sf"/>
</dbReference>
<evidence type="ECO:0000313" key="2">
    <source>
        <dbReference type="EMBL" id="VFJ45658.1"/>
    </source>
</evidence>
<evidence type="ECO:0000313" key="4">
    <source>
        <dbReference type="EMBL" id="VFK06841.1"/>
    </source>
</evidence>
<name>A0A450VPX6_9GAMM</name>
<sequence length="131" mass="14454">MKVVLDCNVFISAAITDGACRQVLRYALQHATIITTGAIEQEYREVIGRKKFHPHADAMMMLFSAFTRAALRITAQPSGLSLPDEDDLPYLDAATTIAADFLITGNSKHFPSRRYGPVEIVSPRAFLRTVA</sequence>